<evidence type="ECO:0000256" key="1">
    <source>
        <dbReference type="ARBA" id="ARBA00003134"/>
    </source>
</evidence>
<dbReference type="InterPro" id="IPR036510">
    <property type="entry name" value="Ribosomal_bS20_sf"/>
</dbReference>
<evidence type="ECO:0000313" key="8">
    <source>
        <dbReference type="EMBL" id="AHX11682.1"/>
    </source>
</evidence>
<dbReference type="KEGG" id="nhm:NHE_0750"/>
<dbReference type="GO" id="GO:0005840">
    <property type="term" value="C:ribosome"/>
    <property type="evidence" value="ECO:0007669"/>
    <property type="project" value="UniProtKB-KW"/>
</dbReference>
<evidence type="ECO:0000256" key="6">
    <source>
        <dbReference type="ARBA" id="ARBA00035136"/>
    </source>
</evidence>
<dbReference type="Pfam" id="PF01649">
    <property type="entry name" value="Ribosomal_S20p"/>
    <property type="match status" value="1"/>
</dbReference>
<dbReference type="Gene3D" id="1.20.58.110">
    <property type="entry name" value="Ribosomal protein S20"/>
    <property type="match status" value="1"/>
</dbReference>
<dbReference type="GO" id="GO:0006412">
    <property type="term" value="P:translation"/>
    <property type="evidence" value="ECO:0007669"/>
    <property type="project" value="InterPro"/>
</dbReference>
<dbReference type="EMBL" id="CP007481">
    <property type="protein sequence ID" value="AHX11682.1"/>
    <property type="molecule type" value="Genomic_DNA"/>
</dbReference>
<dbReference type="GO" id="GO:0003735">
    <property type="term" value="F:structural constituent of ribosome"/>
    <property type="evidence" value="ECO:0007669"/>
    <property type="project" value="InterPro"/>
</dbReference>
<dbReference type="HOGENOM" id="CLU_160655_4_2_5"/>
<keyword evidence="2" id="KW-0699">rRNA-binding</keyword>
<dbReference type="AlphaFoldDB" id="X5GXA0"/>
<name>X5GXA0_9RICK</name>
<keyword evidence="4" id="KW-0689">Ribosomal protein</keyword>
<proteinExistence type="predicted"/>
<comment type="function">
    <text evidence="1">Binds directly to 16S ribosomal RNA.</text>
</comment>
<keyword evidence="5" id="KW-0687">Ribonucleoprotein</keyword>
<dbReference type="NCBIfam" id="TIGR00029">
    <property type="entry name" value="S20"/>
    <property type="match status" value="1"/>
</dbReference>
<evidence type="ECO:0000256" key="3">
    <source>
        <dbReference type="ARBA" id="ARBA00022884"/>
    </source>
</evidence>
<dbReference type="SUPFAM" id="SSF46992">
    <property type="entry name" value="Ribosomal protein S20"/>
    <property type="match status" value="1"/>
</dbReference>
<gene>
    <name evidence="8" type="ORF">NHE_0750</name>
</gene>
<dbReference type="GO" id="GO:0019843">
    <property type="term" value="F:rRNA binding"/>
    <property type="evidence" value="ECO:0007669"/>
    <property type="project" value="UniProtKB-KW"/>
</dbReference>
<sequence>MREAIATGTKDVAVEALRVAQPEVHRGVTKRVLHKNKAARIISRLSKHIKTMG</sequence>
<protein>
    <recommendedName>
        <fullName evidence="6">Small ribosomal subunit protein bS20</fullName>
    </recommendedName>
    <alternativeName>
        <fullName evidence="7">30S ribosomal protein S20</fullName>
    </alternativeName>
</protein>
<accession>X5GXA0</accession>
<evidence type="ECO:0000256" key="4">
    <source>
        <dbReference type="ARBA" id="ARBA00022980"/>
    </source>
</evidence>
<keyword evidence="3" id="KW-0694">RNA-binding</keyword>
<evidence type="ECO:0000256" key="2">
    <source>
        <dbReference type="ARBA" id="ARBA00022730"/>
    </source>
</evidence>
<organism evidence="8 9">
    <name type="scientific">Neorickettsia helminthoeca str. Oregon</name>
    <dbReference type="NCBI Taxonomy" id="1286528"/>
    <lineage>
        <taxon>Bacteria</taxon>
        <taxon>Pseudomonadati</taxon>
        <taxon>Pseudomonadota</taxon>
        <taxon>Alphaproteobacteria</taxon>
        <taxon>Rickettsiales</taxon>
        <taxon>Anaplasmataceae</taxon>
        <taxon>Neorickettsia</taxon>
    </lineage>
</organism>
<dbReference type="STRING" id="1286528.NHE_0750"/>
<dbReference type="Proteomes" id="UP000023755">
    <property type="component" value="Chromosome"/>
</dbReference>
<evidence type="ECO:0000256" key="7">
    <source>
        <dbReference type="ARBA" id="ARBA00035343"/>
    </source>
</evidence>
<keyword evidence="9" id="KW-1185">Reference proteome</keyword>
<evidence type="ECO:0000256" key="5">
    <source>
        <dbReference type="ARBA" id="ARBA00023274"/>
    </source>
</evidence>
<evidence type="ECO:0000313" key="9">
    <source>
        <dbReference type="Proteomes" id="UP000023755"/>
    </source>
</evidence>
<dbReference type="InterPro" id="IPR002583">
    <property type="entry name" value="Ribosomal_bS20"/>
</dbReference>
<reference evidence="8 9" key="1">
    <citation type="submission" date="2014-03" db="EMBL/GenBank/DDBJ databases">
        <title>Sequencing and Comparison of Genomes and Transcriptome Profiles of Human Ehrlichiosis Agents.</title>
        <authorList>
            <person name="Lin M."/>
            <person name="Daugherty S.C."/>
            <person name="Nagaraj S."/>
            <person name="Cheng Z."/>
            <person name="Xiong Q."/>
            <person name="Lin F.-Y."/>
            <person name="Sengamalay N."/>
            <person name="Ott S."/>
            <person name="Godinez A."/>
            <person name="Tallon L.J."/>
            <person name="Sadzewicz L."/>
            <person name="Fraser C.M."/>
            <person name="Dunning Hotopp J.C."/>
            <person name="Rikihisa Y."/>
        </authorList>
    </citation>
    <scope>NUCLEOTIDE SEQUENCE [LARGE SCALE GENOMIC DNA]</scope>
    <source>
        <strain evidence="8 9">Oregon</strain>
    </source>
</reference>
<dbReference type="GO" id="GO:1990904">
    <property type="term" value="C:ribonucleoprotein complex"/>
    <property type="evidence" value="ECO:0007669"/>
    <property type="project" value="UniProtKB-KW"/>
</dbReference>